<dbReference type="Pfam" id="PF04451">
    <property type="entry name" value="Capsid_NCLDV"/>
    <property type="match status" value="1"/>
</dbReference>
<evidence type="ECO:0000256" key="1">
    <source>
        <dbReference type="ARBA" id="ARBA00004328"/>
    </source>
</evidence>
<proteinExistence type="predicted"/>
<keyword evidence="2" id="KW-0167">Capsid protein</keyword>
<dbReference type="InterPro" id="IPR031654">
    <property type="entry name" value="Capsid_N"/>
</dbReference>
<evidence type="ECO:0000256" key="3">
    <source>
        <dbReference type="ARBA" id="ARBA00022844"/>
    </source>
</evidence>
<protein>
    <submittedName>
        <fullName evidence="6">Capsid protein</fullName>
    </submittedName>
</protein>
<organism evidence="6 7">
    <name type="scientific">Acanthamoeba polyphaga mimivirus</name>
    <name type="common">APMV</name>
    <dbReference type="NCBI Taxonomy" id="212035"/>
    <lineage>
        <taxon>Viruses</taxon>
        <taxon>Varidnaviria</taxon>
        <taxon>Bamfordvirae</taxon>
        <taxon>Nucleocytoviricota</taxon>
        <taxon>Megaviricetes</taxon>
        <taxon>Imitervirales</taxon>
        <taxon>Mimiviridae</taxon>
        <taxon>Megamimivirinae</taxon>
        <taxon>Mimivirus</taxon>
        <taxon>Mimivirus bradfordmassiliense</taxon>
    </lineage>
</organism>
<dbReference type="InterPro" id="IPR016112">
    <property type="entry name" value="VP_dsDNA_II"/>
</dbReference>
<dbReference type="GO" id="GO:0019028">
    <property type="term" value="C:viral capsid"/>
    <property type="evidence" value="ECO:0007669"/>
    <property type="project" value="UniProtKB-KW"/>
</dbReference>
<feature type="domain" description="Major capsid protein N-terminal" evidence="5">
    <location>
        <begin position="25"/>
        <end position="89"/>
    </location>
</feature>
<dbReference type="InterPro" id="IPR038519">
    <property type="entry name" value="MCP_C_sf"/>
</dbReference>
<dbReference type="InterPro" id="IPR007542">
    <property type="entry name" value="MCP_C"/>
</dbReference>
<dbReference type="Gene3D" id="2.70.9.10">
    <property type="entry name" value="Adenovirus Type 2 Hexon, domain 4"/>
    <property type="match status" value="1"/>
</dbReference>
<evidence type="ECO:0000313" key="7">
    <source>
        <dbReference type="Proteomes" id="UP000241474"/>
    </source>
</evidence>
<evidence type="ECO:0000313" key="6">
    <source>
        <dbReference type="EMBL" id="AKI79210.1"/>
    </source>
</evidence>
<feature type="domain" description="Major capsid protein N-terminal" evidence="5">
    <location>
        <begin position="247"/>
        <end position="399"/>
    </location>
</feature>
<organismHost>
    <name type="scientific">Acanthamoeba polyphaga</name>
    <name type="common">Amoeba</name>
    <dbReference type="NCBI Taxonomy" id="5757"/>
</organismHost>
<evidence type="ECO:0000259" key="5">
    <source>
        <dbReference type="Pfam" id="PF16903"/>
    </source>
</evidence>
<evidence type="ECO:0000256" key="2">
    <source>
        <dbReference type="ARBA" id="ARBA00022561"/>
    </source>
</evidence>
<dbReference type="Gene3D" id="2.70.9.20">
    <property type="entry name" value="Major capsid protein Vp54"/>
    <property type="match status" value="1"/>
</dbReference>
<evidence type="ECO:0000259" key="4">
    <source>
        <dbReference type="Pfam" id="PF04451"/>
    </source>
</evidence>
<name>A0A0G2Y0P4_MIMIV</name>
<sequence>MAGGIIQLAVYGTQDIFLTGSPQITFFKTIYRRHTNFAVESIVQHFIGDINFGQEIVSVVEKMGDLMSRVYLEIDIPKINLVKNSSNWIKDKSTAKNDYDKISNFYGLVYNYISVNTDLARKIKFLLSNNNISLNDISLIVLHNQFNNELDKAYTDLYKYINDTNSTDGFIQSQIPRTFNIINIFKSVYEKNLCIETNNPDEIGSIKKAELLKIIDTILYKQMYDYYIDIYRQYLSKKNIFESFENGTYEENYKFAWVEELGHAIIDYVDIKIGNQVIDKHTGDWFIIFNKLFTKIYQIENYNKMIGNVKELTIFDDKIKKSYKLIIPFQFWFCRNTGLALPLIALRYHEVMFTIKLKELSKVCYVEDNDDIVSMENLQSLYNINLIDAKLYIDYIFLDTIERKRFAQSAHEYLIEVVQYQTFDNIDHSKYNSHLNFSHPTKFIVWFVQPSHYRENPTGKTKCQWNNFGTNPDLTGQPLNNTHLRINSYERTDPNLGVGYYNYVQPYWYFISTPTDGLYVYSFSLKPTEHQPSSTLNLSRIHDFGIYLEFSKELSKIIESNCSSIFFGTYIMSYNILRFMSGMAGLGFQNI</sequence>
<comment type="subcellular location">
    <subcellularLocation>
        <location evidence="1">Virion</location>
    </subcellularLocation>
</comment>
<reference evidence="6 7" key="1">
    <citation type="submission" date="2014-10" db="EMBL/GenBank/DDBJ databases">
        <title>Pan-genome analysis of Brazilian lineage A amoebal mimiviruses.</title>
        <authorList>
            <person name="Assis F.L."/>
            <person name="Abrahao J.S."/>
            <person name="Kroon E.G."/>
            <person name="Dornas F.P."/>
            <person name="Andrade K.R."/>
            <person name="Borato P.V.M."/>
            <person name="Pilotto M.R."/>
            <person name="Benamar S."/>
            <person name="LaScola B."/>
            <person name="Colson P."/>
        </authorList>
    </citation>
    <scope>NUCLEOTIDE SEQUENCE [LARGE SCALE GENOMIC DNA]</scope>
    <source>
        <strain evidence="6 7">Oyster</strain>
    </source>
</reference>
<dbReference type="Pfam" id="PF16903">
    <property type="entry name" value="Capsid_N"/>
    <property type="match status" value="2"/>
</dbReference>
<dbReference type="GO" id="GO:0005198">
    <property type="term" value="F:structural molecule activity"/>
    <property type="evidence" value="ECO:0007669"/>
    <property type="project" value="InterPro"/>
</dbReference>
<dbReference type="Proteomes" id="UP000241474">
    <property type="component" value="Segment"/>
</dbReference>
<feature type="domain" description="Major capsid protein C-terminal" evidence="4">
    <location>
        <begin position="402"/>
        <end position="585"/>
    </location>
</feature>
<keyword evidence="3" id="KW-0946">Virion</keyword>
<dbReference type="SUPFAM" id="SSF49749">
    <property type="entry name" value="Group II dsDNA viruses VP"/>
    <property type="match status" value="2"/>
</dbReference>
<accession>A0A0G2Y0P4</accession>
<dbReference type="EMBL" id="KM982401">
    <property type="protein sequence ID" value="AKI79210.1"/>
    <property type="molecule type" value="Genomic_DNA"/>
</dbReference>